<evidence type="ECO:0000256" key="2">
    <source>
        <dbReference type="ARBA" id="ARBA00022741"/>
    </source>
</evidence>
<keyword evidence="7" id="KW-0723">Serine/threonine-protein kinase</keyword>
<dbReference type="RefSeq" id="WP_147096686.1">
    <property type="nucleotide sequence ID" value="NZ_JBHUFH010000002.1"/>
</dbReference>
<dbReference type="InterPro" id="IPR008266">
    <property type="entry name" value="Tyr_kinase_AS"/>
</dbReference>
<dbReference type="AlphaFoldDB" id="A0A5C6S9U9"/>
<keyword evidence="4" id="KW-0067">ATP-binding</keyword>
<reference evidence="7 8" key="1">
    <citation type="submission" date="2019-08" db="EMBL/GenBank/DDBJ databases">
        <authorList>
            <person name="Ye J."/>
        </authorList>
    </citation>
    <scope>NUCLEOTIDE SEQUENCE [LARGE SCALE GENOMIC DNA]</scope>
    <source>
        <strain evidence="7 8">TK008</strain>
    </source>
</reference>
<dbReference type="PROSITE" id="PS50011">
    <property type="entry name" value="PROTEIN_KINASE_DOM"/>
    <property type="match status" value="1"/>
</dbReference>
<dbReference type="Pfam" id="PF00069">
    <property type="entry name" value="Pkinase"/>
    <property type="match status" value="1"/>
</dbReference>
<evidence type="ECO:0000256" key="3">
    <source>
        <dbReference type="ARBA" id="ARBA00022777"/>
    </source>
</evidence>
<dbReference type="CDD" id="cd14014">
    <property type="entry name" value="STKc_PknB_like"/>
    <property type="match status" value="1"/>
</dbReference>
<sequence length="779" mass="81320">MSSTPKDEKSAEDQAPVDRVNDGKADALPASKNLNAPARLTDADRAEDRATAPPAAPQAKAAQDRPARPPPDKAEAAPASDALPETDRRRSVTGFPEPDERTRISGNIADEHGAERTRISGVGTGSAQGRPGSRAGEDALTHGLPPPMPTVVADIAPALPSMPSRLVEAGTLINNNYRIEALVSAGGMGEVYRAINVFTGDPVAVKVILPELARDNDIIDLFRREARVLVQLRDDAIVSYHNFILDQGLDRYCLIMEFVEGTHLGSRIRERLVMADDEAVRLLRRLSSGLRRAHARGVTHRDLSPDNVILRHDRVDEAVLIDFGIARSTELGDGLAGRFAGKFKYIAPEQLGHYDGVVGPPTDAYGLALLMAAVIRGQPLDMGDSVVSASAARQAIPDLSGLSHRIFPLLQHMLEPDPADRPADMGQVIAMLDDPMRIPARYRLPLWQAETTTPPAAMDAAGISESPFGTHHPAPLPQMPAAPPPEPRRRGRAPVAIAVGAAALIAAAGAAFLLLRGPSAPPPVDPETVAATDIPSLPPRDPASRDGVLAELPLGSCAMAQRITSGPQSGMIALYAAEPVAASRVLDPFEQAFATRPTLTEQRVTASQCPVVDFVNMLSGRSAAPPLLGSAARATESGFQIEATVARLSGRNLWLALIAPDGAVYDMTAQSSAAADGTVNMGARIDLPPGASADAGSYLLLALASDEPPIALAAAPAGAGAATVLPAVLKELQSGDASAAAALSALDIRSASTPSTPDGDTQNVQPDTPDESAAGSPGN</sequence>
<dbReference type="PROSITE" id="PS00109">
    <property type="entry name" value="PROTEIN_KINASE_TYR"/>
    <property type="match status" value="1"/>
</dbReference>
<evidence type="ECO:0000256" key="1">
    <source>
        <dbReference type="ARBA" id="ARBA00022679"/>
    </source>
</evidence>
<dbReference type="GO" id="GO:0004674">
    <property type="term" value="F:protein serine/threonine kinase activity"/>
    <property type="evidence" value="ECO:0007669"/>
    <property type="project" value="UniProtKB-KW"/>
</dbReference>
<dbReference type="OrthoDB" id="9801841at2"/>
<feature type="domain" description="Protein kinase" evidence="6">
    <location>
        <begin position="177"/>
        <end position="437"/>
    </location>
</feature>
<dbReference type="PANTHER" id="PTHR43289:SF34">
    <property type="entry name" value="SERINE_THREONINE-PROTEIN KINASE YBDM-RELATED"/>
    <property type="match status" value="1"/>
</dbReference>
<dbReference type="SUPFAM" id="SSF56112">
    <property type="entry name" value="Protein kinase-like (PK-like)"/>
    <property type="match status" value="1"/>
</dbReference>
<feature type="region of interest" description="Disordered" evidence="5">
    <location>
        <begin position="750"/>
        <end position="779"/>
    </location>
</feature>
<feature type="compositionally biased region" description="Polar residues" evidence="5">
    <location>
        <begin position="753"/>
        <end position="766"/>
    </location>
</feature>
<dbReference type="InterPro" id="IPR000719">
    <property type="entry name" value="Prot_kinase_dom"/>
</dbReference>
<name>A0A5C6S9U9_9RHOB</name>
<evidence type="ECO:0000313" key="8">
    <source>
        <dbReference type="Proteomes" id="UP000321562"/>
    </source>
</evidence>
<dbReference type="InterPro" id="IPR011009">
    <property type="entry name" value="Kinase-like_dom_sf"/>
</dbReference>
<protein>
    <submittedName>
        <fullName evidence="7">Serine/threonine protein kinase</fullName>
    </submittedName>
</protein>
<organism evidence="7 8">
    <name type="scientific">Paracoccus aurantiacus</name>
    <dbReference type="NCBI Taxonomy" id="2599412"/>
    <lineage>
        <taxon>Bacteria</taxon>
        <taxon>Pseudomonadati</taxon>
        <taxon>Pseudomonadota</taxon>
        <taxon>Alphaproteobacteria</taxon>
        <taxon>Rhodobacterales</taxon>
        <taxon>Paracoccaceae</taxon>
        <taxon>Paracoccus</taxon>
    </lineage>
</organism>
<keyword evidence="1" id="KW-0808">Transferase</keyword>
<evidence type="ECO:0000313" key="7">
    <source>
        <dbReference type="EMBL" id="TXB71188.1"/>
    </source>
</evidence>
<feature type="compositionally biased region" description="Pro residues" evidence="5">
    <location>
        <begin position="474"/>
        <end position="485"/>
    </location>
</feature>
<feature type="compositionally biased region" description="Basic and acidic residues" evidence="5">
    <location>
        <begin position="1"/>
        <end position="12"/>
    </location>
</feature>
<feature type="compositionally biased region" description="Basic and acidic residues" evidence="5">
    <location>
        <begin position="98"/>
        <end position="118"/>
    </location>
</feature>
<dbReference type="Proteomes" id="UP000321562">
    <property type="component" value="Unassembled WGS sequence"/>
</dbReference>
<dbReference type="PANTHER" id="PTHR43289">
    <property type="entry name" value="MITOGEN-ACTIVATED PROTEIN KINASE KINASE KINASE 20-RELATED"/>
    <property type="match status" value="1"/>
</dbReference>
<evidence type="ECO:0000259" key="6">
    <source>
        <dbReference type="PROSITE" id="PS50011"/>
    </source>
</evidence>
<gene>
    <name evidence="7" type="ORF">FQV27_04915</name>
</gene>
<keyword evidence="2" id="KW-0547">Nucleotide-binding</keyword>
<feature type="compositionally biased region" description="Basic and acidic residues" evidence="5">
    <location>
        <begin position="41"/>
        <end position="50"/>
    </location>
</feature>
<dbReference type="EMBL" id="VOPL01000001">
    <property type="protein sequence ID" value="TXB71188.1"/>
    <property type="molecule type" value="Genomic_DNA"/>
</dbReference>
<evidence type="ECO:0000256" key="4">
    <source>
        <dbReference type="ARBA" id="ARBA00022840"/>
    </source>
</evidence>
<keyword evidence="3 7" id="KW-0418">Kinase</keyword>
<feature type="region of interest" description="Disordered" evidence="5">
    <location>
        <begin position="1"/>
        <end position="147"/>
    </location>
</feature>
<comment type="caution">
    <text evidence="7">The sequence shown here is derived from an EMBL/GenBank/DDBJ whole genome shotgun (WGS) entry which is preliminary data.</text>
</comment>
<keyword evidence="8" id="KW-1185">Reference proteome</keyword>
<proteinExistence type="predicted"/>
<dbReference type="Gene3D" id="3.30.200.20">
    <property type="entry name" value="Phosphorylase Kinase, domain 1"/>
    <property type="match status" value="1"/>
</dbReference>
<dbReference type="GO" id="GO:0005524">
    <property type="term" value="F:ATP binding"/>
    <property type="evidence" value="ECO:0007669"/>
    <property type="project" value="UniProtKB-KW"/>
</dbReference>
<accession>A0A5C6S9U9</accession>
<feature type="compositionally biased region" description="Low complexity" evidence="5">
    <location>
        <begin position="51"/>
        <end position="61"/>
    </location>
</feature>
<dbReference type="Gene3D" id="1.10.510.10">
    <property type="entry name" value="Transferase(Phosphotransferase) domain 1"/>
    <property type="match status" value="1"/>
</dbReference>
<feature type="compositionally biased region" description="Basic and acidic residues" evidence="5">
    <location>
        <begin position="62"/>
        <end position="75"/>
    </location>
</feature>
<feature type="region of interest" description="Disordered" evidence="5">
    <location>
        <begin position="466"/>
        <end position="490"/>
    </location>
</feature>
<evidence type="ECO:0000256" key="5">
    <source>
        <dbReference type="SAM" id="MobiDB-lite"/>
    </source>
</evidence>